<dbReference type="EMBL" id="CAMPGE010019530">
    <property type="protein sequence ID" value="CAI2377854.1"/>
    <property type="molecule type" value="Genomic_DNA"/>
</dbReference>
<sequence>MSSLCLRSLHNQKYKSYCSLCHILEFDFSHLLLTSMVFNIPHNHLAMILCSYVLHILVRYSYC</sequence>
<keyword evidence="3" id="KW-1185">Reference proteome</keyword>
<organism evidence="2 3">
    <name type="scientific">Euplotes crassus</name>
    <dbReference type="NCBI Taxonomy" id="5936"/>
    <lineage>
        <taxon>Eukaryota</taxon>
        <taxon>Sar</taxon>
        <taxon>Alveolata</taxon>
        <taxon>Ciliophora</taxon>
        <taxon>Intramacronucleata</taxon>
        <taxon>Spirotrichea</taxon>
        <taxon>Hypotrichia</taxon>
        <taxon>Euplotida</taxon>
        <taxon>Euplotidae</taxon>
        <taxon>Moneuplotes</taxon>
    </lineage>
</organism>
<keyword evidence="1" id="KW-0812">Transmembrane</keyword>
<name>A0AAD2D1W3_EUPCR</name>
<protein>
    <submittedName>
        <fullName evidence="2">Uncharacterized protein</fullName>
    </submittedName>
</protein>
<feature type="transmembrane region" description="Helical" evidence="1">
    <location>
        <begin position="44"/>
        <end position="62"/>
    </location>
</feature>
<comment type="caution">
    <text evidence="2">The sequence shown here is derived from an EMBL/GenBank/DDBJ whole genome shotgun (WGS) entry which is preliminary data.</text>
</comment>
<evidence type="ECO:0000256" key="1">
    <source>
        <dbReference type="SAM" id="Phobius"/>
    </source>
</evidence>
<dbReference type="Proteomes" id="UP001295684">
    <property type="component" value="Unassembled WGS sequence"/>
</dbReference>
<evidence type="ECO:0000313" key="2">
    <source>
        <dbReference type="EMBL" id="CAI2377854.1"/>
    </source>
</evidence>
<reference evidence="2" key="1">
    <citation type="submission" date="2023-07" db="EMBL/GenBank/DDBJ databases">
        <authorList>
            <consortium name="AG Swart"/>
            <person name="Singh M."/>
            <person name="Singh A."/>
            <person name="Seah K."/>
            <person name="Emmerich C."/>
        </authorList>
    </citation>
    <scope>NUCLEOTIDE SEQUENCE</scope>
    <source>
        <strain evidence="2">DP1</strain>
    </source>
</reference>
<evidence type="ECO:0000313" key="3">
    <source>
        <dbReference type="Proteomes" id="UP001295684"/>
    </source>
</evidence>
<proteinExistence type="predicted"/>
<keyword evidence="1" id="KW-0472">Membrane</keyword>
<dbReference type="AlphaFoldDB" id="A0AAD2D1W3"/>
<accession>A0AAD2D1W3</accession>
<keyword evidence="1" id="KW-1133">Transmembrane helix</keyword>
<gene>
    <name evidence="2" type="ORF">ECRASSUSDP1_LOCUS19245</name>
</gene>